<keyword evidence="3 6" id="KW-1133">Transmembrane helix</keyword>
<evidence type="ECO:0000313" key="9">
    <source>
        <dbReference type="EMBL" id="AOW05388.1"/>
    </source>
</evidence>
<feature type="transmembrane region" description="Helical" evidence="6">
    <location>
        <begin position="815"/>
        <end position="833"/>
    </location>
</feature>
<dbReference type="GeneID" id="2911489"/>
<feature type="transmembrane region" description="Helical" evidence="6">
    <location>
        <begin position="312"/>
        <end position="329"/>
    </location>
</feature>
<evidence type="ECO:0000259" key="7">
    <source>
        <dbReference type="Pfam" id="PF10334"/>
    </source>
</evidence>
<dbReference type="RefSeq" id="XP_503919.3">
    <property type="nucleotide sequence ID" value="XM_503919.3"/>
</dbReference>
<keyword evidence="4 6" id="KW-0472">Membrane</keyword>
<evidence type="ECO:0000259" key="8">
    <source>
        <dbReference type="Pfam" id="PF13515"/>
    </source>
</evidence>
<dbReference type="GO" id="GO:0016020">
    <property type="term" value="C:membrane"/>
    <property type="evidence" value="ECO:0007669"/>
    <property type="project" value="UniProtKB-SubCell"/>
</dbReference>
<feature type="region of interest" description="Disordered" evidence="5">
    <location>
        <begin position="1"/>
        <end position="42"/>
    </location>
</feature>
<feature type="transmembrane region" description="Helical" evidence="6">
    <location>
        <begin position="349"/>
        <end position="367"/>
    </location>
</feature>
<dbReference type="Pfam" id="PF10334">
    <property type="entry name" value="BRE4"/>
    <property type="match status" value="1"/>
</dbReference>
<dbReference type="VEuPathDB" id="FungiDB:YALI1_E16900g"/>
<dbReference type="eggNOG" id="KOG4711">
    <property type="taxonomic scope" value="Eukaryota"/>
</dbReference>
<dbReference type="PANTHER" id="PTHR47804:SF1">
    <property type="entry name" value="DUF2421 DOMAIN-CONTAINING PROTEIN"/>
    <property type="match status" value="1"/>
</dbReference>
<feature type="transmembrane region" description="Helical" evidence="6">
    <location>
        <begin position="761"/>
        <end position="777"/>
    </location>
</feature>
<dbReference type="PANTHER" id="PTHR47804">
    <property type="entry name" value="60S RIBOSOMAL PROTEIN L19"/>
    <property type="match status" value="1"/>
</dbReference>
<feature type="compositionally biased region" description="Low complexity" evidence="5">
    <location>
        <begin position="28"/>
        <end position="40"/>
    </location>
</feature>
<dbReference type="InterPro" id="IPR052430">
    <property type="entry name" value="IVT-Associated"/>
</dbReference>
<keyword evidence="2 6" id="KW-0812">Transmembrane</keyword>
<dbReference type="AlphaFoldDB" id="A0A1D8NID0"/>
<feature type="transmembrane region" description="Helical" evidence="6">
    <location>
        <begin position="840"/>
        <end position="860"/>
    </location>
</feature>
<dbReference type="VEuPathDB" id="FungiDB:YALI0_E13882g"/>
<feature type="transmembrane region" description="Helical" evidence="6">
    <location>
        <begin position="284"/>
        <end position="305"/>
    </location>
</feature>
<feature type="transmembrane region" description="Helical" evidence="6">
    <location>
        <begin position="736"/>
        <end position="755"/>
    </location>
</feature>
<evidence type="ECO:0000313" key="10">
    <source>
        <dbReference type="Proteomes" id="UP000182444"/>
    </source>
</evidence>
<feature type="domain" description="Integral membrane bound transporter" evidence="8">
    <location>
        <begin position="762"/>
        <end position="898"/>
    </location>
</feature>
<feature type="transmembrane region" description="Helical" evidence="6">
    <location>
        <begin position="789"/>
        <end position="809"/>
    </location>
</feature>
<protein>
    <submittedName>
        <fullName evidence="9">Uncharacterized protein</fullName>
    </submittedName>
</protein>
<comment type="subcellular location">
    <subcellularLocation>
        <location evidence="1">Membrane</location>
        <topology evidence="1">Multi-pass membrane protein</topology>
    </subcellularLocation>
</comment>
<dbReference type="InterPro" id="IPR018820">
    <property type="entry name" value="BRE4-related_DUF2421"/>
</dbReference>
<feature type="region of interest" description="Disordered" evidence="5">
    <location>
        <begin position="491"/>
        <end position="516"/>
    </location>
</feature>
<dbReference type="InterPro" id="IPR049453">
    <property type="entry name" value="Memb_transporter_dom"/>
</dbReference>
<gene>
    <name evidence="9" type="ORF">YALI1_E16900g</name>
</gene>
<organism evidence="9 10">
    <name type="scientific">Yarrowia lipolytica</name>
    <name type="common">Candida lipolytica</name>
    <dbReference type="NCBI Taxonomy" id="4952"/>
    <lineage>
        <taxon>Eukaryota</taxon>
        <taxon>Fungi</taxon>
        <taxon>Dikarya</taxon>
        <taxon>Ascomycota</taxon>
        <taxon>Saccharomycotina</taxon>
        <taxon>Dipodascomycetes</taxon>
        <taxon>Dipodascales</taxon>
        <taxon>Dipodascales incertae sedis</taxon>
        <taxon>Yarrowia</taxon>
    </lineage>
</organism>
<evidence type="ECO:0000256" key="4">
    <source>
        <dbReference type="ARBA" id="ARBA00023136"/>
    </source>
</evidence>
<evidence type="ECO:0000256" key="2">
    <source>
        <dbReference type="ARBA" id="ARBA00022692"/>
    </source>
</evidence>
<feature type="transmembrane region" description="Helical" evidence="6">
    <location>
        <begin position="252"/>
        <end position="278"/>
    </location>
</feature>
<reference evidence="9 10" key="1">
    <citation type="journal article" date="2016" name="PLoS ONE">
        <title>Sequence Assembly of Yarrowia lipolytica Strain W29/CLIB89 Shows Transposable Element Diversity.</title>
        <authorList>
            <person name="Magnan C."/>
            <person name="Yu J."/>
            <person name="Chang I."/>
            <person name="Jahn E."/>
            <person name="Kanomata Y."/>
            <person name="Wu J."/>
            <person name="Zeller M."/>
            <person name="Oakes M."/>
            <person name="Baldi P."/>
            <person name="Sandmeyer S."/>
        </authorList>
    </citation>
    <scope>NUCLEOTIDE SEQUENCE [LARGE SCALE GENOMIC DNA]</scope>
    <source>
        <strain evidence="10">CLIB89(W29)</strain>
    </source>
</reference>
<evidence type="ECO:0000256" key="1">
    <source>
        <dbReference type="ARBA" id="ARBA00004141"/>
    </source>
</evidence>
<sequence length="1134" mass="127378">MNQPDPKANVRPLAIRGNSWYSETGEDSSQQTSMPSSPSQRLLGSTAASSLAVSPVGWATRAGITLPLFRKASMILPNTGQRVRRQVTFSNEEGRLVPQTIKITPEELEALADANANANANANNFQTTYQNYNSITEFGEPNSSSSPNSPEPDPERSFNYAVSTVDSPTMCHRHKPKPTGVFGKLKYYATGAWIDPEAKVVLKCSVGYLLGTVFVYNDRLSRLLGNGDSKHMVATSVIYFHPGRTMGSMVEALIFASIALLYSFCVCSLSMLVSAFLVDLHMRLLAYIIDLVIFCAVGLGTLAFVKQKMDLPTFNTATSLACVCLVSVLTKEGNVQQGRISLEQLNQIFLLAITGCTVSALVCVTLWRTSAVTELKQSISNTMDIYGDMLLYLTRQFMRAVDVDSVEYIELKAKLRAQLSCFRNIRHAKLELYLTGREDEYHQLEKLVHHMNSIHQHLNALTSGVETEHSTLTRKKLSQLFKDSPIRKRHSLKRTLSTPGSSLPSPNFASTKPNEPTITPENLFDVFLYHLGPPMKSFSLTMKRILHGSELDKCDAEADVAQYQRSLGLAEELFCEARKKALAEVYGLGLFKRRHNDEFITDWEQVAASCGNFSLLLEEMASEVQKLLGSIEGYLTIRENDERSYRWLWGGKHREPTAAEEAETSQRSAVNKIISGRKTMAFMTRQSDLLEEGFAGRMHDDLNSALTKKAKHGELEKPSMSFRLWKRLRVFRRRDVQFGIRVGIGAAMFATPAYMPSLQPIFYTWRGEWGLISYVVIMSKSVGGTTWTAWKRIIGTFLGAMCAYVSWVLFPENEYMLALIGAAISYPCFRIIVTWKDNNAFGRFVLLTFNITAVYSYSLYLGDNDNDDDEGGLRPLVGTIAFHRFVSVCAGVMWAFLVTVLLLPNKARVNLKHGLCSLWLRMGLTWKDPLASQFDPATGGYRLVGLAEQPQLQNTLIQLDGLLKHAPNEFRLKGRFPKNTYDNILKSTQKILDAFQNLRLVIEKDPTTTPHEAVLLKSTLAERTELSHRIFLRFYMLASAMKLGFPFPDNLPSTKHSRDRMMVKLNIYRGSQPEEYEQNNVMAAGSEITDNDFALLYIYILVCVTITSELEILAKLMQDLFGVIDEEMFDISYS</sequence>
<evidence type="ECO:0000256" key="5">
    <source>
        <dbReference type="SAM" id="MobiDB-lite"/>
    </source>
</evidence>
<dbReference type="Proteomes" id="UP000182444">
    <property type="component" value="Chromosome 1E"/>
</dbReference>
<feature type="region of interest" description="Disordered" evidence="5">
    <location>
        <begin position="136"/>
        <end position="158"/>
    </location>
</feature>
<dbReference type="EMBL" id="CP017557">
    <property type="protein sequence ID" value="AOW05388.1"/>
    <property type="molecule type" value="Genomic_DNA"/>
</dbReference>
<dbReference type="Pfam" id="PF13515">
    <property type="entry name" value="FUSC_2"/>
    <property type="match status" value="1"/>
</dbReference>
<name>A0A1D8NID0_YARLL</name>
<evidence type="ECO:0000256" key="3">
    <source>
        <dbReference type="ARBA" id="ARBA00022989"/>
    </source>
</evidence>
<feature type="compositionally biased region" description="Polar residues" evidence="5">
    <location>
        <begin position="507"/>
        <end position="516"/>
    </location>
</feature>
<feature type="transmembrane region" description="Helical" evidence="6">
    <location>
        <begin position="1094"/>
        <end position="1114"/>
    </location>
</feature>
<feature type="compositionally biased region" description="Low complexity" evidence="5">
    <location>
        <begin position="495"/>
        <end position="506"/>
    </location>
</feature>
<proteinExistence type="predicted"/>
<dbReference type="KEGG" id="yli:2911489"/>
<accession>A0A1D8NID0</accession>
<evidence type="ECO:0000256" key="6">
    <source>
        <dbReference type="SAM" id="Phobius"/>
    </source>
</evidence>
<feature type="domain" description="DUF2421" evidence="7">
    <location>
        <begin position="951"/>
        <end position="1054"/>
    </location>
</feature>
<feature type="transmembrane region" description="Helical" evidence="6">
    <location>
        <begin position="880"/>
        <end position="903"/>
    </location>
</feature>